<dbReference type="EMBL" id="PEBQ01000118">
    <property type="protein sequence ID" value="PHY93956.1"/>
    <property type="molecule type" value="Genomic_DNA"/>
</dbReference>
<dbReference type="RefSeq" id="WP_099541353.1">
    <property type="nucleotide sequence ID" value="NZ_PEBQ01000118.1"/>
</dbReference>
<reference evidence="1 2" key="1">
    <citation type="submission" date="2017-10" db="EMBL/GenBank/DDBJ databases">
        <title>Genomic analysis of the genus Acetobacter.</title>
        <authorList>
            <person name="Kim K.H."/>
            <person name="Chun B.H."/>
            <person name="Son A.R."/>
            <person name="Jeon C.O."/>
        </authorList>
    </citation>
    <scope>NUCLEOTIDE SEQUENCE [LARGE SCALE GENOMIC DNA]</scope>
    <source>
        <strain evidence="1 2">LHT 2458</strain>
    </source>
</reference>
<dbReference type="InterPro" id="IPR013397">
    <property type="entry name" value="CRISPR-assoc_prot_Csy1"/>
</dbReference>
<sequence length="429" mass="47703">MNVSSQSERTAIFRKAIANFIKERRETKKVAEGDPRYEYQTWVEKAAEDAQAIQFATHVARITHSSSQCDSFYAPPDTLPHCDVVARNAMGSSFHEDASAQNAAALYVIAFLNLRVDGQRLLDYVLSNDPSLRDALAPSSAKGGEMMVKFASVVSPSKAPRVDALMKQVFWLNGDDPVEDKDFILLAPLACSSLMHELYMSVQSANFSEESKEARKARREGKPSEHPCIFYRDVVEWHVGGANPQNVSPLNSSRRGVSYLLSTLPPKWVGRSVPDLRGRDSAIPTFIRSRRAYHIIKELAGFLKTNPPPTIETRKQRRVFEDDLCQALAEFTESVRTYEKSGWTLTSDCRLPLAEKAWLDPGAFDDSSGTAPPDRWEDDVSTRIANALNAALAKYGVIGLGDTEFAHWCRILLQESSWHASSLTQGGMA</sequence>
<proteinExistence type="predicted"/>
<dbReference type="Pfam" id="PF09611">
    <property type="entry name" value="Cas_Csy1"/>
    <property type="match status" value="1"/>
</dbReference>
<organism evidence="1 2">
    <name type="scientific">Acetobacter pomorum</name>
    <dbReference type="NCBI Taxonomy" id="65959"/>
    <lineage>
        <taxon>Bacteria</taxon>
        <taxon>Pseudomonadati</taxon>
        <taxon>Pseudomonadota</taxon>
        <taxon>Alphaproteobacteria</taxon>
        <taxon>Acetobacterales</taxon>
        <taxon>Acetobacteraceae</taxon>
        <taxon>Acetobacter</taxon>
    </lineage>
</organism>
<dbReference type="OrthoDB" id="9815616at2"/>
<accession>A0A2G4RBK4</accession>
<protein>
    <submittedName>
        <fullName evidence="1">Type I-F CRISPR-associated protein Csy1</fullName>
    </submittedName>
</protein>
<evidence type="ECO:0000313" key="1">
    <source>
        <dbReference type="EMBL" id="PHY93956.1"/>
    </source>
</evidence>
<gene>
    <name evidence="1" type="primary">csy1</name>
    <name evidence="1" type="ORF">CSR02_08760</name>
</gene>
<dbReference type="Proteomes" id="UP000228751">
    <property type="component" value="Unassembled WGS sequence"/>
</dbReference>
<dbReference type="NCBIfam" id="TIGR02564">
    <property type="entry name" value="cas_Csy1"/>
    <property type="match status" value="1"/>
</dbReference>
<dbReference type="AlphaFoldDB" id="A0A2G4RBK4"/>
<name>A0A2G4RBK4_9PROT</name>
<keyword evidence="2" id="KW-1185">Reference proteome</keyword>
<comment type="caution">
    <text evidence="1">The sequence shown here is derived from an EMBL/GenBank/DDBJ whole genome shotgun (WGS) entry which is preliminary data.</text>
</comment>
<evidence type="ECO:0000313" key="2">
    <source>
        <dbReference type="Proteomes" id="UP000228751"/>
    </source>
</evidence>